<accession>A0A8J5HYA9</accession>
<dbReference type="PANTHER" id="PTHR22792:SF132">
    <property type="entry name" value="LA-RELATED PROTEIN 1"/>
    <property type="match status" value="1"/>
</dbReference>
<feature type="compositionally biased region" description="Low complexity" evidence="1">
    <location>
        <begin position="73"/>
        <end position="122"/>
    </location>
</feature>
<comment type="caution">
    <text evidence="2">The sequence shown here is derived from an EMBL/GenBank/DDBJ whole genome shotgun (WGS) entry which is preliminary data.</text>
</comment>
<evidence type="ECO:0000256" key="1">
    <source>
        <dbReference type="SAM" id="MobiDB-lite"/>
    </source>
</evidence>
<keyword evidence="3" id="KW-1185">Reference proteome</keyword>
<dbReference type="SUPFAM" id="SSF46785">
    <property type="entry name" value="Winged helix' DNA-binding domain"/>
    <property type="match status" value="1"/>
</dbReference>
<organism evidence="2 3">
    <name type="scientific">Zingiber officinale</name>
    <name type="common">Ginger</name>
    <name type="synonym">Amomum zingiber</name>
    <dbReference type="NCBI Taxonomy" id="94328"/>
    <lineage>
        <taxon>Eukaryota</taxon>
        <taxon>Viridiplantae</taxon>
        <taxon>Streptophyta</taxon>
        <taxon>Embryophyta</taxon>
        <taxon>Tracheophyta</taxon>
        <taxon>Spermatophyta</taxon>
        <taxon>Magnoliopsida</taxon>
        <taxon>Liliopsida</taxon>
        <taxon>Zingiberales</taxon>
        <taxon>Zingiberaceae</taxon>
        <taxon>Zingiber</taxon>
    </lineage>
</organism>
<gene>
    <name evidence="2" type="ORF">ZIOFF_008188</name>
</gene>
<sequence length="479" mass="51410">MDEVPPSPSSLPQAAAISSPEPSNRSPQKTLPEDVSPESSDAARGKKHAWKRPSNGSTEAGADVIGGAASWPALSESAKASPKSSSSDALKSLSIAPPSSPTSPAISTSSPKPNSNPSLSRNHSMPSRQKSFKRGNGSGNSSGGAAAGGGIVPSSLPPSSSSPTANSEKLASQQVSPQDQIVKKPTNWHRSYTTGRSGSQTYDGGDHRSYGGHRRWNNGGGASSYHNYGNHRDGERGGQDGYRRNPGGREVRMQPRNAQPYLRPATTVAPPFLSPPQDGPYGTPIVFPDGPSPVFYIATQPPHGALPFVTHPALPPHMFIPTIDPQRANLLKQIDYYFRLVHPVEALLLIGQVKKLTNSVEFILDTLQLSTVVEMQGDKIRKRHDWMNWILPPSESQFGNADSQSSALPNIDNLAARYQNSMRISNRSEILFSRSASGNLNNQILVTANHNWDENGQVLPLTDSDQIASGRSLLRNDTF</sequence>
<evidence type="ECO:0000313" key="3">
    <source>
        <dbReference type="Proteomes" id="UP000734854"/>
    </source>
</evidence>
<dbReference type="GO" id="GO:0003723">
    <property type="term" value="F:RNA binding"/>
    <property type="evidence" value="ECO:0007669"/>
    <property type="project" value="TreeGrafter"/>
</dbReference>
<dbReference type="PANTHER" id="PTHR22792">
    <property type="entry name" value="LUPUS LA PROTEIN-RELATED"/>
    <property type="match status" value="1"/>
</dbReference>
<dbReference type="InterPro" id="IPR045180">
    <property type="entry name" value="La_dom_prot"/>
</dbReference>
<protein>
    <submittedName>
        <fullName evidence="2">Uncharacterized protein</fullName>
    </submittedName>
</protein>
<feature type="compositionally biased region" description="Polar residues" evidence="1">
    <location>
        <begin position="164"/>
        <end position="179"/>
    </location>
</feature>
<feature type="compositionally biased region" description="Low complexity" evidence="1">
    <location>
        <begin position="153"/>
        <end position="163"/>
    </location>
</feature>
<proteinExistence type="predicted"/>
<feature type="region of interest" description="Disordered" evidence="1">
    <location>
        <begin position="1"/>
        <end position="254"/>
    </location>
</feature>
<dbReference type="AlphaFoldDB" id="A0A8J5HYA9"/>
<feature type="compositionally biased region" description="Low complexity" evidence="1">
    <location>
        <begin position="10"/>
        <end position="20"/>
    </location>
</feature>
<feature type="compositionally biased region" description="Basic and acidic residues" evidence="1">
    <location>
        <begin position="230"/>
        <end position="253"/>
    </location>
</feature>
<feature type="compositionally biased region" description="Gly residues" evidence="1">
    <location>
        <begin position="136"/>
        <end position="151"/>
    </location>
</feature>
<dbReference type="Proteomes" id="UP000734854">
    <property type="component" value="Unassembled WGS sequence"/>
</dbReference>
<evidence type="ECO:0000313" key="2">
    <source>
        <dbReference type="EMBL" id="KAG6534302.1"/>
    </source>
</evidence>
<reference evidence="2 3" key="1">
    <citation type="submission" date="2020-08" db="EMBL/GenBank/DDBJ databases">
        <title>Plant Genome Project.</title>
        <authorList>
            <person name="Zhang R.-G."/>
        </authorList>
    </citation>
    <scope>NUCLEOTIDE SEQUENCE [LARGE SCALE GENOMIC DNA]</scope>
    <source>
        <tissue evidence="2">Rhizome</tissue>
    </source>
</reference>
<name>A0A8J5HYA9_ZINOF</name>
<dbReference type="EMBL" id="JACMSC010000002">
    <property type="protein sequence ID" value="KAG6534302.1"/>
    <property type="molecule type" value="Genomic_DNA"/>
</dbReference>
<feature type="compositionally biased region" description="Polar residues" evidence="1">
    <location>
        <begin position="188"/>
        <end position="202"/>
    </location>
</feature>
<dbReference type="InterPro" id="IPR036390">
    <property type="entry name" value="WH_DNA-bd_sf"/>
</dbReference>